<dbReference type="RefSeq" id="WP_016185772.1">
    <property type="nucleotide sequence ID" value="NZ_ASWO01000005.1"/>
</dbReference>
<keyword evidence="3" id="KW-1185">Reference proteome</keyword>
<dbReference type="EMBL" id="ASWO01000005">
    <property type="protein sequence ID" value="EOT83634.1"/>
    <property type="molecule type" value="Genomic_DNA"/>
</dbReference>
<reference evidence="2 3" key="1">
    <citation type="submission" date="2013-03" db="EMBL/GenBank/DDBJ databases">
        <title>The Genome Sequence of Enterococcus sulfureus ATCC_49903 (PacBio/Illumina hybrid assembly).</title>
        <authorList>
            <consortium name="The Broad Institute Genomics Platform"/>
            <consortium name="The Broad Institute Genome Sequencing Center for Infectious Disease"/>
            <person name="Earl A."/>
            <person name="Russ C."/>
            <person name="Gilmore M."/>
            <person name="Surin D."/>
            <person name="Walker B."/>
            <person name="Young S."/>
            <person name="Zeng Q."/>
            <person name="Gargeya S."/>
            <person name="Fitzgerald M."/>
            <person name="Haas B."/>
            <person name="Abouelleil A."/>
            <person name="Allen A.W."/>
            <person name="Alvarado L."/>
            <person name="Arachchi H.M."/>
            <person name="Berlin A.M."/>
            <person name="Chapman S.B."/>
            <person name="Gainer-Dewar J."/>
            <person name="Goldberg J."/>
            <person name="Griggs A."/>
            <person name="Gujja S."/>
            <person name="Hansen M."/>
            <person name="Howarth C."/>
            <person name="Imamovic A."/>
            <person name="Ireland A."/>
            <person name="Larimer J."/>
            <person name="McCowan C."/>
            <person name="Murphy C."/>
            <person name="Pearson M."/>
            <person name="Poon T.W."/>
            <person name="Priest M."/>
            <person name="Roberts A."/>
            <person name="Saif S."/>
            <person name="Shea T."/>
            <person name="Sisk P."/>
            <person name="Sykes S."/>
            <person name="Wortman J."/>
            <person name="Nusbaum C."/>
            <person name="Birren B."/>
        </authorList>
    </citation>
    <scope>NUCLEOTIDE SEQUENCE [LARGE SCALE GENOMIC DNA]</scope>
    <source>
        <strain evidence="2 3">ATCC 49903</strain>
    </source>
</reference>
<proteinExistence type="predicted"/>
<evidence type="ECO:0000313" key="2">
    <source>
        <dbReference type="EMBL" id="EOT83634.1"/>
    </source>
</evidence>
<feature type="region of interest" description="Disordered" evidence="1">
    <location>
        <begin position="21"/>
        <end position="51"/>
    </location>
</feature>
<sequence>MDKKVKEKIEAKALEVYDLTKTQQQQEETKRDTPKGKQLTQARIKWKAKNH</sequence>
<comment type="caution">
    <text evidence="2">The sequence shown here is derived from an EMBL/GenBank/DDBJ whole genome shotgun (WGS) entry which is preliminary data.</text>
</comment>
<dbReference type="PATRIC" id="fig|1140003.3.peg.1278"/>
<evidence type="ECO:0000313" key="3">
    <source>
        <dbReference type="Proteomes" id="UP000015961"/>
    </source>
</evidence>
<dbReference type="AlphaFoldDB" id="S0L6G0"/>
<organism evidence="2 3">
    <name type="scientific">Enterococcus sulfureus ATCC 49903</name>
    <dbReference type="NCBI Taxonomy" id="1140003"/>
    <lineage>
        <taxon>Bacteria</taxon>
        <taxon>Bacillati</taxon>
        <taxon>Bacillota</taxon>
        <taxon>Bacilli</taxon>
        <taxon>Lactobacillales</taxon>
        <taxon>Enterococcaceae</taxon>
        <taxon>Enterococcus</taxon>
    </lineage>
</organism>
<accession>S0L6G0</accession>
<protein>
    <submittedName>
        <fullName evidence="2">Uncharacterized protein</fullName>
    </submittedName>
</protein>
<evidence type="ECO:0000256" key="1">
    <source>
        <dbReference type="SAM" id="MobiDB-lite"/>
    </source>
</evidence>
<name>S0L6G0_9ENTE</name>
<dbReference type="Proteomes" id="UP000015961">
    <property type="component" value="Unassembled WGS sequence"/>
</dbReference>
<dbReference type="STRING" id="1140003.OMY_01321"/>
<gene>
    <name evidence="2" type="ORF">I573_01359</name>
</gene>